<dbReference type="Pfam" id="PF12389">
    <property type="entry name" value="Peptidase_M73"/>
    <property type="match status" value="1"/>
</dbReference>
<name>A0A1Y4SVU5_9FIRM</name>
<dbReference type="Proteomes" id="UP000195305">
    <property type="component" value="Unassembled WGS sequence"/>
</dbReference>
<dbReference type="EMBL" id="NFLJ01000021">
    <property type="protein sequence ID" value="OUQ34035.1"/>
    <property type="molecule type" value="Genomic_DNA"/>
</dbReference>
<accession>A0A1Y4SVU5</accession>
<keyword evidence="1" id="KW-0812">Transmembrane</keyword>
<reference evidence="2 3" key="1">
    <citation type="journal article" date="2018" name="BMC Genomics">
        <title>Whole genome sequencing and function prediction of 133 gut anaerobes isolated from chicken caecum in pure cultures.</title>
        <authorList>
            <person name="Medvecky M."/>
            <person name="Cejkova D."/>
            <person name="Polansky O."/>
            <person name="Karasova D."/>
            <person name="Kubasova T."/>
            <person name="Cizek A."/>
            <person name="Rychlik I."/>
        </authorList>
    </citation>
    <scope>NUCLEOTIDE SEQUENCE [LARGE SCALE GENOMIC DNA]</scope>
    <source>
        <strain evidence="2 3">An13</strain>
    </source>
</reference>
<dbReference type="OrthoDB" id="2085414at2"/>
<evidence type="ECO:0000256" key="1">
    <source>
        <dbReference type="SAM" id="Phobius"/>
    </source>
</evidence>
<dbReference type="NCBIfam" id="TIGR04088">
    <property type="entry name" value="cognate_SipW"/>
    <property type="match status" value="1"/>
</dbReference>
<evidence type="ECO:0000313" key="3">
    <source>
        <dbReference type="Proteomes" id="UP000195305"/>
    </source>
</evidence>
<proteinExistence type="predicted"/>
<gene>
    <name evidence="2" type="ORF">B5E75_08235</name>
</gene>
<dbReference type="InterPro" id="IPR023833">
    <property type="entry name" value="Signal_pept_SipW-depend-type"/>
</dbReference>
<keyword evidence="1" id="KW-0472">Membrane</keyword>
<evidence type="ECO:0008006" key="4">
    <source>
        <dbReference type="Google" id="ProtNLM"/>
    </source>
</evidence>
<keyword evidence="3" id="KW-1185">Reference proteome</keyword>
<evidence type="ECO:0000313" key="2">
    <source>
        <dbReference type="EMBL" id="OUQ34035.1"/>
    </source>
</evidence>
<dbReference type="AlphaFoldDB" id="A0A1Y4SVU5"/>
<keyword evidence="1" id="KW-1133">Transmembrane helix</keyword>
<comment type="caution">
    <text evidence="2">The sequence shown here is derived from an EMBL/GenBank/DDBJ whole genome shotgun (WGS) entry which is preliminary data.</text>
</comment>
<dbReference type="InterPro" id="IPR022121">
    <property type="entry name" value="Peptidase_M73_camelysin"/>
</dbReference>
<organism evidence="2 3">
    <name type="scientific">Massilimicrobiota timonensis</name>
    <dbReference type="NCBI Taxonomy" id="1776392"/>
    <lineage>
        <taxon>Bacteria</taxon>
        <taxon>Bacillati</taxon>
        <taxon>Bacillota</taxon>
        <taxon>Erysipelotrichia</taxon>
        <taxon>Erysipelotrichales</taxon>
        <taxon>Erysipelotrichaceae</taxon>
        <taxon>Massilimicrobiota</taxon>
    </lineage>
</organism>
<protein>
    <recommendedName>
        <fullName evidence="4">Camelysin metallo-endopeptidase</fullName>
    </recommendedName>
</protein>
<sequence>MIYVYYKSHFKGGKIMNKKKLGTGLVALALVGVVGIGGSLAWFTDTESRTNIFGTKHIDITLTEPLYDELQNNDKEYMPGDTFEKDPTITLSGDSAPAYVRIKDVDVKITKQDGTTETRDLENFLPKFDNENWVASEDGNYYYQEVLKAGESTTALFSEITIPSNLNNDYVNADFEIVIDAEAVQANNFESSLVTDGDGNINGWLIGNDQIQEYVDLTTNEGN</sequence>
<feature type="transmembrane region" description="Helical" evidence="1">
    <location>
        <begin position="21"/>
        <end position="43"/>
    </location>
</feature>